<dbReference type="PANTHER" id="PTHR22888:SF9">
    <property type="entry name" value="CYTOCHROME C OXIDASE SUBUNIT 2"/>
    <property type="match status" value="1"/>
</dbReference>
<dbReference type="Pfam" id="PF00116">
    <property type="entry name" value="COX2"/>
    <property type="match status" value="1"/>
</dbReference>
<proteinExistence type="inferred from homology"/>
<evidence type="ECO:0000256" key="13">
    <source>
        <dbReference type="ARBA" id="ARBA00023136"/>
    </source>
</evidence>
<dbReference type="GO" id="GO:0004129">
    <property type="term" value="F:cytochrome-c oxidase activity"/>
    <property type="evidence" value="ECO:0007669"/>
    <property type="project" value="UniProtKB-EC"/>
</dbReference>
<feature type="domain" description="Cytochrome c" evidence="21">
    <location>
        <begin position="251"/>
        <end position="345"/>
    </location>
</feature>
<evidence type="ECO:0000256" key="5">
    <source>
        <dbReference type="ARBA" id="ARBA00022660"/>
    </source>
</evidence>
<keyword evidence="22" id="KW-0560">Oxidoreductase</keyword>
<keyword evidence="9 16" id="KW-0249">Electron transport</keyword>
<dbReference type="PROSITE" id="PS51257">
    <property type="entry name" value="PROKAR_LIPOPROTEIN"/>
    <property type="match status" value="1"/>
</dbReference>
<evidence type="ECO:0000256" key="16">
    <source>
        <dbReference type="RuleBase" id="RU000456"/>
    </source>
</evidence>
<dbReference type="PANTHER" id="PTHR22888">
    <property type="entry name" value="CYTOCHROME C OXIDASE, SUBUNIT II"/>
    <property type="match status" value="1"/>
</dbReference>
<name>A0A7C2WRW8_9BACT</name>
<dbReference type="InterPro" id="IPR036909">
    <property type="entry name" value="Cyt_c-like_dom_sf"/>
</dbReference>
<evidence type="ECO:0000256" key="3">
    <source>
        <dbReference type="ARBA" id="ARBA00022448"/>
    </source>
</evidence>
<feature type="transmembrane region" description="Helical" evidence="18">
    <location>
        <begin position="54"/>
        <end position="76"/>
    </location>
</feature>
<dbReference type="GO" id="GO:0020037">
    <property type="term" value="F:heme binding"/>
    <property type="evidence" value="ECO:0007669"/>
    <property type="project" value="InterPro"/>
</dbReference>
<evidence type="ECO:0000313" key="22">
    <source>
        <dbReference type="EMBL" id="HEX70325.1"/>
    </source>
</evidence>
<accession>A0A7C2WRW8</accession>
<dbReference type="SUPFAM" id="SSF49503">
    <property type="entry name" value="Cupredoxins"/>
    <property type="match status" value="1"/>
</dbReference>
<dbReference type="PROSITE" id="PS51007">
    <property type="entry name" value="CYTC"/>
    <property type="match status" value="1"/>
</dbReference>
<keyword evidence="3 16" id="KW-0813">Transport</keyword>
<dbReference type="InterPro" id="IPR045187">
    <property type="entry name" value="CcO_II"/>
</dbReference>
<evidence type="ECO:0000259" key="20">
    <source>
        <dbReference type="PROSITE" id="PS50999"/>
    </source>
</evidence>
<dbReference type="GO" id="GO:0016491">
    <property type="term" value="F:oxidoreductase activity"/>
    <property type="evidence" value="ECO:0007669"/>
    <property type="project" value="UniProtKB-KW"/>
</dbReference>
<comment type="catalytic activity">
    <reaction evidence="17">
        <text>4 Fe(II)-[cytochrome c] + O2 + 8 H(+)(in) = 4 Fe(III)-[cytochrome c] + 2 H2O + 4 H(+)(out)</text>
        <dbReference type="Rhea" id="RHEA:11436"/>
        <dbReference type="Rhea" id="RHEA-COMP:10350"/>
        <dbReference type="Rhea" id="RHEA-COMP:14399"/>
        <dbReference type="ChEBI" id="CHEBI:15377"/>
        <dbReference type="ChEBI" id="CHEBI:15378"/>
        <dbReference type="ChEBI" id="CHEBI:15379"/>
        <dbReference type="ChEBI" id="CHEBI:29033"/>
        <dbReference type="ChEBI" id="CHEBI:29034"/>
        <dbReference type="EC" id="7.1.1.9"/>
    </reaction>
</comment>
<dbReference type="InterPro" id="IPR011759">
    <property type="entry name" value="Cyt_c_oxidase_su2_TM_dom"/>
</dbReference>
<gene>
    <name evidence="22" type="primary">coxB</name>
    <name evidence="22" type="ORF">ENP13_03670</name>
</gene>
<keyword evidence="11 15" id="KW-0408">Iron</keyword>
<dbReference type="CDD" id="cd04213">
    <property type="entry name" value="CuRO_CcO_Caa3_II"/>
    <property type="match status" value="1"/>
</dbReference>
<evidence type="ECO:0000256" key="9">
    <source>
        <dbReference type="ARBA" id="ARBA00022982"/>
    </source>
</evidence>
<dbReference type="Gene3D" id="1.10.287.90">
    <property type="match status" value="1"/>
</dbReference>
<keyword evidence="4 15" id="KW-0349">Heme</keyword>
<keyword evidence="5 16" id="KW-0679">Respiratory chain</keyword>
<organism evidence="22">
    <name type="scientific">Thermorudis sp</name>
    <dbReference type="NCBI Taxonomy" id="1969470"/>
    <lineage>
        <taxon>Bacteria</taxon>
        <taxon>Pseudomonadati</taxon>
        <taxon>Thermomicrobiota</taxon>
        <taxon>Thermomicrobia</taxon>
        <taxon>Thermomicrobia incertae sedis</taxon>
        <taxon>Thermorudis</taxon>
    </lineage>
</organism>
<keyword evidence="8" id="KW-1278">Translocase</keyword>
<keyword evidence="10 18" id="KW-1133">Transmembrane helix</keyword>
<dbReference type="InterPro" id="IPR002429">
    <property type="entry name" value="CcO_II-like_C"/>
</dbReference>
<dbReference type="Pfam" id="PF00034">
    <property type="entry name" value="Cytochrom_C"/>
    <property type="match status" value="1"/>
</dbReference>
<comment type="caution">
    <text evidence="22">The sequence shown here is derived from an EMBL/GenBank/DDBJ whole genome shotgun (WGS) entry which is preliminary data.</text>
</comment>
<evidence type="ECO:0000259" key="19">
    <source>
        <dbReference type="PROSITE" id="PS50857"/>
    </source>
</evidence>
<dbReference type="InterPro" id="IPR014222">
    <property type="entry name" value="Cyt_c_oxidase_su2"/>
</dbReference>
<keyword evidence="13 18" id="KW-0472">Membrane</keyword>
<dbReference type="GO" id="GO:0005886">
    <property type="term" value="C:plasma membrane"/>
    <property type="evidence" value="ECO:0007669"/>
    <property type="project" value="UniProtKB-SubCell"/>
</dbReference>
<evidence type="ECO:0000256" key="14">
    <source>
        <dbReference type="ARBA" id="ARBA00024688"/>
    </source>
</evidence>
<dbReference type="EC" id="7.1.1.9" evidence="17"/>
<dbReference type="GO" id="GO:0005507">
    <property type="term" value="F:copper ion binding"/>
    <property type="evidence" value="ECO:0007669"/>
    <property type="project" value="InterPro"/>
</dbReference>
<evidence type="ECO:0000256" key="2">
    <source>
        <dbReference type="ARBA" id="ARBA00007866"/>
    </source>
</evidence>
<reference evidence="22" key="1">
    <citation type="journal article" date="2020" name="mSystems">
        <title>Genome- and Community-Level Interaction Insights into Carbon Utilization and Element Cycling Functions of Hydrothermarchaeota in Hydrothermal Sediment.</title>
        <authorList>
            <person name="Zhou Z."/>
            <person name="Liu Y."/>
            <person name="Xu W."/>
            <person name="Pan J."/>
            <person name="Luo Z.H."/>
            <person name="Li M."/>
        </authorList>
    </citation>
    <scope>NUCLEOTIDE SEQUENCE [LARGE SCALE GENOMIC DNA]</scope>
    <source>
        <strain evidence="22">SpSt-192</strain>
    </source>
</reference>
<dbReference type="InterPro" id="IPR036257">
    <property type="entry name" value="Cyt_c_oxidase_su2_TM_sf"/>
</dbReference>
<feature type="domain" description="Cytochrome oxidase subunit II copper A binding" evidence="19">
    <location>
        <begin position="127"/>
        <end position="239"/>
    </location>
</feature>
<evidence type="ECO:0000256" key="4">
    <source>
        <dbReference type="ARBA" id="ARBA00022617"/>
    </source>
</evidence>
<evidence type="ECO:0000256" key="1">
    <source>
        <dbReference type="ARBA" id="ARBA00004141"/>
    </source>
</evidence>
<evidence type="ECO:0000256" key="7">
    <source>
        <dbReference type="ARBA" id="ARBA00022723"/>
    </source>
</evidence>
<comment type="similarity">
    <text evidence="2 16">Belongs to the cytochrome c oxidase subunit 2 family.</text>
</comment>
<keyword evidence="6 16" id="KW-0812">Transmembrane</keyword>
<dbReference type="SUPFAM" id="SSF81464">
    <property type="entry name" value="Cytochrome c oxidase subunit II-like, transmembrane region"/>
    <property type="match status" value="1"/>
</dbReference>
<evidence type="ECO:0000256" key="18">
    <source>
        <dbReference type="SAM" id="Phobius"/>
    </source>
</evidence>
<comment type="subcellular location">
    <subcellularLocation>
        <location evidence="16">Cell membrane</location>
        <topology evidence="16">Multi-pass membrane protein</topology>
    </subcellularLocation>
    <subcellularLocation>
        <location evidence="1">Membrane</location>
        <topology evidence="1">Multi-pass membrane protein</topology>
    </subcellularLocation>
</comment>
<evidence type="ECO:0000259" key="21">
    <source>
        <dbReference type="PROSITE" id="PS51007"/>
    </source>
</evidence>
<evidence type="ECO:0000256" key="15">
    <source>
        <dbReference type="PROSITE-ProRule" id="PRU00433"/>
    </source>
</evidence>
<evidence type="ECO:0000256" key="17">
    <source>
        <dbReference type="RuleBase" id="RU004024"/>
    </source>
</evidence>
<dbReference type="InterPro" id="IPR009056">
    <property type="entry name" value="Cyt_c-like_dom"/>
</dbReference>
<keyword evidence="12 17" id="KW-0186">Copper</keyword>
<dbReference type="PROSITE" id="PS00078">
    <property type="entry name" value="COX2"/>
    <property type="match status" value="1"/>
</dbReference>
<evidence type="ECO:0000256" key="12">
    <source>
        <dbReference type="ARBA" id="ARBA00023008"/>
    </source>
</evidence>
<dbReference type="PROSITE" id="PS50857">
    <property type="entry name" value="COX2_CUA"/>
    <property type="match status" value="1"/>
</dbReference>
<dbReference type="EMBL" id="DSID01000286">
    <property type="protein sequence ID" value="HEX70325.1"/>
    <property type="molecule type" value="Genomic_DNA"/>
</dbReference>
<dbReference type="AlphaFoldDB" id="A0A7C2WRW8"/>
<dbReference type="InterPro" id="IPR001505">
    <property type="entry name" value="Copper_CuA"/>
</dbReference>
<dbReference type="NCBIfam" id="TIGR02866">
    <property type="entry name" value="CoxB"/>
    <property type="match status" value="1"/>
</dbReference>
<evidence type="ECO:0000256" key="8">
    <source>
        <dbReference type="ARBA" id="ARBA00022967"/>
    </source>
</evidence>
<evidence type="ECO:0000256" key="10">
    <source>
        <dbReference type="ARBA" id="ARBA00022989"/>
    </source>
</evidence>
<feature type="domain" description="Cytochrome oxidase subunit II transmembrane region profile" evidence="20">
    <location>
        <begin position="28"/>
        <end position="125"/>
    </location>
</feature>
<comment type="function">
    <text evidence="14 17">Subunits I and II form the functional core of the enzyme complex. Electrons originating in cytochrome c are transferred via heme a and Cu(A) to the binuclear center formed by heme a3 and Cu(B).</text>
</comment>
<feature type="transmembrane region" description="Helical" evidence="18">
    <location>
        <begin position="97"/>
        <end position="119"/>
    </location>
</feature>
<keyword evidence="7 15" id="KW-0479">Metal-binding</keyword>
<comment type="cofactor">
    <cofactor evidence="17">
        <name>Cu cation</name>
        <dbReference type="ChEBI" id="CHEBI:23378"/>
    </cofactor>
    <text evidence="17">Binds a copper A center.</text>
</comment>
<dbReference type="Pfam" id="PF02790">
    <property type="entry name" value="COX2_TM"/>
    <property type="match status" value="1"/>
</dbReference>
<dbReference type="InterPro" id="IPR008972">
    <property type="entry name" value="Cupredoxin"/>
</dbReference>
<dbReference type="PRINTS" id="PR01166">
    <property type="entry name" value="CYCOXIDASEII"/>
</dbReference>
<evidence type="ECO:0000256" key="11">
    <source>
        <dbReference type="ARBA" id="ARBA00023004"/>
    </source>
</evidence>
<dbReference type="InterPro" id="IPR034236">
    <property type="entry name" value="CuRO_CcO_Caa3_II"/>
</dbReference>
<dbReference type="GO" id="GO:0042773">
    <property type="term" value="P:ATP synthesis coupled electron transport"/>
    <property type="evidence" value="ECO:0007669"/>
    <property type="project" value="TreeGrafter"/>
</dbReference>
<dbReference type="Gene3D" id="2.60.40.420">
    <property type="entry name" value="Cupredoxins - blue copper proteins"/>
    <property type="match status" value="1"/>
</dbReference>
<protein>
    <recommendedName>
        <fullName evidence="17">Cytochrome c oxidase subunit 2</fullName>
        <ecNumber evidence="17">7.1.1.9</ecNumber>
    </recommendedName>
</protein>
<dbReference type="SUPFAM" id="SSF46626">
    <property type="entry name" value="Cytochrome c"/>
    <property type="match status" value="1"/>
</dbReference>
<sequence>MTRGRLWKRSLVVALLSLLPVIASGCAVIGGSPQSVNRPAGDSMRKIWDLFVPIFWLSVLVFVLVTAILLFALWRFRRRPGEDRRPEQLHGNTRLEIAWTMVPAIILAIIAVPTLSLMFELDREPGPDALTVRVIAHQWWWEFQYPEYNVVTANELHAVVDRPVRLEMDSVDVIHSFWIPRLSGKRDVIPNWDNVLIFTPEEVGTFSGQCAEFCGIQHANMKFRVIVQTQEEFDAWIRQQQQPAAEAPADPLAARGRELFLTPANACIGCHTVAGTQAQGKVGPDLTHVGSRGIIAGGVLENTPENLARWLRNPQEVKPGNKMRLPRQLTDDEIEALVAYLRSLQ</sequence>
<evidence type="ECO:0000256" key="6">
    <source>
        <dbReference type="ARBA" id="ARBA00022692"/>
    </source>
</evidence>
<dbReference type="PROSITE" id="PS50999">
    <property type="entry name" value="COX2_TM"/>
    <property type="match status" value="1"/>
</dbReference>